<dbReference type="PANTHER" id="PTHR11727">
    <property type="entry name" value="DIMETHYLADENOSINE TRANSFERASE"/>
    <property type="match status" value="1"/>
</dbReference>
<dbReference type="Pfam" id="PF00398">
    <property type="entry name" value="RrnaAD"/>
    <property type="match status" value="1"/>
</dbReference>
<evidence type="ECO:0000313" key="9">
    <source>
        <dbReference type="Proteomes" id="UP000006804"/>
    </source>
</evidence>
<feature type="binding site" evidence="6">
    <location>
        <position position="34"/>
    </location>
    <ligand>
        <name>S-adenosyl-L-methionine</name>
        <dbReference type="ChEBI" id="CHEBI:59789"/>
    </ligand>
</feature>
<accession>F7YUB5</accession>
<evidence type="ECO:0000256" key="1">
    <source>
        <dbReference type="ARBA" id="ARBA00022552"/>
    </source>
</evidence>
<evidence type="ECO:0000313" key="8">
    <source>
        <dbReference type="EMBL" id="AEH51314.1"/>
    </source>
</evidence>
<dbReference type="OrthoDB" id="9814755at2"/>
<dbReference type="SUPFAM" id="SSF53335">
    <property type="entry name" value="S-adenosyl-L-methionine-dependent methyltransferases"/>
    <property type="match status" value="1"/>
</dbReference>
<dbReference type="GO" id="GO:0005829">
    <property type="term" value="C:cytosol"/>
    <property type="evidence" value="ECO:0007669"/>
    <property type="project" value="TreeGrafter"/>
</dbReference>
<dbReference type="Proteomes" id="UP000006804">
    <property type="component" value="Chromosome"/>
</dbReference>
<feature type="domain" description="Ribosomal RNA adenine methylase transferase N-terminal" evidence="7">
    <location>
        <begin position="14"/>
        <end position="180"/>
    </location>
</feature>
<dbReference type="InterPro" id="IPR020596">
    <property type="entry name" value="rRNA_Ade_Mease_Trfase_CS"/>
</dbReference>
<dbReference type="AlphaFoldDB" id="F7YUB5"/>
<keyword evidence="1" id="KW-0698">rRNA processing</keyword>
<feature type="binding site" evidence="6">
    <location>
        <position position="97"/>
    </location>
    <ligand>
        <name>S-adenosyl-L-methionine</name>
        <dbReference type="ChEBI" id="CHEBI:59789"/>
    </ligand>
</feature>
<keyword evidence="2 6" id="KW-0489">Methyltransferase</keyword>
<dbReference type="Gene3D" id="3.40.50.150">
    <property type="entry name" value="Vaccinia Virus protein VP39"/>
    <property type="match status" value="1"/>
</dbReference>
<dbReference type="KEGG" id="tta:Theth_1242"/>
<comment type="similarity">
    <text evidence="6">Belongs to the class I-like SAM-binding methyltransferase superfamily. rRNA adenine N(6)-methyltransferase family.</text>
</comment>
<dbReference type="GO" id="GO:0003723">
    <property type="term" value="F:RNA binding"/>
    <property type="evidence" value="ECO:0007669"/>
    <property type="project" value="UniProtKB-UniRule"/>
</dbReference>
<dbReference type="HOGENOM" id="CLU_041220_0_2_0"/>
<keyword evidence="5 6" id="KW-0694">RNA-binding</keyword>
<dbReference type="NCBIfam" id="TIGR00755">
    <property type="entry name" value="ksgA"/>
    <property type="match status" value="1"/>
</dbReference>
<dbReference type="InterPro" id="IPR029063">
    <property type="entry name" value="SAM-dependent_MTases_sf"/>
</dbReference>
<dbReference type="PROSITE" id="PS01131">
    <property type="entry name" value="RRNA_A_DIMETH"/>
    <property type="match status" value="1"/>
</dbReference>
<dbReference type="PROSITE" id="PS51689">
    <property type="entry name" value="SAM_RNA_A_N6_MT"/>
    <property type="match status" value="1"/>
</dbReference>
<organism evidence="8 9">
    <name type="scientific">Pseudothermotoga thermarum DSM 5069</name>
    <dbReference type="NCBI Taxonomy" id="688269"/>
    <lineage>
        <taxon>Bacteria</taxon>
        <taxon>Thermotogati</taxon>
        <taxon>Thermotogota</taxon>
        <taxon>Thermotogae</taxon>
        <taxon>Thermotogales</taxon>
        <taxon>Thermotogaceae</taxon>
        <taxon>Pseudothermotoga</taxon>
    </lineage>
</organism>
<dbReference type="EMBL" id="CP002351">
    <property type="protein sequence ID" value="AEH51314.1"/>
    <property type="molecule type" value="Genomic_DNA"/>
</dbReference>
<protein>
    <submittedName>
        <fullName evidence="8">Ribosomal RNA adenine methylase transferase</fullName>
    </submittedName>
</protein>
<proteinExistence type="inferred from homology"/>
<gene>
    <name evidence="8" type="ORF">Theth_1242</name>
</gene>
<name>F7YUB5_9THEM</name>
<dbReference type="InterPro" id="IPR011530">
    <property type="entry name" value="rRNA_adenine_dimethylase"/>
</dbReference>
<feature type="binding site" evidence="6">
    <location>
        <position position="55"/>
    </location>
    <ligand>
        <name>S-adenosyl-L-methionine</name>
        <dbReference type="ChEBI" id="CHEBI:59789"/>
    </ligand>
</feature>
<dbReference type="InterPro" id="IPR001737">
    <property type="entry name" value="KsgA/Erm"/>
</dbReference>
<evidence type="ECO:0000259" key="7">
    <source>
        <dbReference type="SMART" id="SM00650"/>
    </source>
</evidence>
<evidence type="ECO:0000256" key="3">
    <source>
        <dbReference type="ARBA" id="ARBA00022679"/>
    </source>
</evidence>
<keyword evidence="9" id="KW-1185">Reference proteome</keyword>
<dbReference type="RefSeq" id="WP_013932533.1">
    <property type="nucleotide sequence ID" value="NC_015707.1"/>
</dbReference>
<evidence type="ECO:0000256" key="5">
    <source>
        <dbReference type="ARBA" id="ARBA00022884"/>
    </source>
</evidence>
<dbReference type="InterPro" id="IPR020598">
    <property type="entry name" value="rRNA_Ade_methylase_Trfase_N"/>
</dbReference>
<dbReference type="eggNOG" id="COG0030">
    <property type="taxonomic scope" value="Bacteria"/>
</dbReference>
<dbReference type="GO" id="GO:0000179">
    <property type="term" value="F:rRNA (adenine-N6,N6-)-dimethyltransferase activity"/>
    <property type="evidence" value="ECO:0007669"/>
    <property type="project" value="UniProtKB-UniRule"/>
</dbReference>
<reference evidence="8 9" key="1">
    <citation type="submission" date="2010-11" db="EMBL/GenBank/DDBJ databases">
        <title>The complete genome of Thermotoga thermarum DSM 5069.</title>
        <authorList>
            <consortium name="US DOE Joint Genome Institute (JGI-PGF)"/>
            <person name="Lucas S."/>
            <person name="Copeland A."/>
            <person name="Lapidus A."/>
            <person name="Bruce D."/>
            <person name="Goodwin L."/>
            <person name="Pitluck S."/>
            <person name="Kyrpides N."/>
            <person name="Mavromatis K."/>
            <person name="Ivanova N."/>
            <person name="Zeytun A."/>
            <person name="Brettin T."/>
            <person name="Detter J.C."/>
            <person name="Tapia R."/>
            <person name="Han C."/>
            <person name="Land M."/>
            <person name="Hauser L."/>
            <person name="Markowitz V."/>
            <person name="Cheng J.-F."/>
            <person name="Hugenholtz P."/>
            <person name="Woyke T."/>
            <person name="Wu D."/>
            <person name="Spring S."/>
            <person name="Schroeder M."/>
            <person name="Brambilla E."/>
            <person name="Klenk H.-P."/>
            <person name="Eisen J.A."/>
        </authorList>
    </citation>
    <scope>NUCLEOTIDE SEQUENCE [LARGE SCALE GENOMIC DNA]</scope>
    <source>
        <strain evidence="8 9">DSM 5069</strain>
    </source>
</reference>
<dbReference type="PATRIC" id="fig|688269.3.peg.1279"/>
<feature type="binding site" evidence="6">
    <location>
        <position position="79"/>
    </location>
    <ligand>
        <name>S-adenosyl-L-methionine</name>
        <dbReference type="ChEBI" id="CHEBI:59789"/>
    </ligand>
</feature>
<evidence type="ECO:0000256" key="2">
    <source>
        <dbReference type="ARBA" id="ARBA00022603"/>
    </source>
</evidence>
<dbReference type="CDD" id="cd02440">
    <property type="entry name" value="AdoMet_MTases"/>
    <property type="match status" value="1"/>
</dbReference>
<keyword evidence="3 6" id="KW-0808">Transferase</keyword>
<feature type="binding site" evidence="6">
    <location>
        <position position="9"/>
    </location>
    <ligand>
        <name>S-adenosyl-L-methionine</name>
        <dbReference type="ChEBI" id="CHEBI:59789"/>
    </ligand>
</feature>
<evidence type="ECO:0000256" key="6">
    <source>
        <dbReference type="PROSITE-ProRule" id="PRU01026"/>
    </source>
</evidence>
<dbReference type="STRING" id="688269.Theth_1242"/>
<dbReference type="PANTHER" id="PTHR11727:SF7">
    <property type="entry name" value="DIMETHYLADENOSINE TRANSFERASE-RELATED"/>
    <property type="match status" value="1"/>
</dbReference>
<keyword evidence="4 6" id="KW-0949">S-adenosyl-L-methionine</keyword>
<dbReference type="SMART" id="SM00650">
    <property type="entry name" value="rADc"/>
    <property type="match status" value="1"/>
</dbReference>
<feature type="binding site" evidence="6">
    <location>
        <position position="7"/>
    </location>
    <ligand>
        <name>S-adenosyl-L-methionine</name>
        <dbReference type="ChEBI" id="CHEBI:59789"/>
    </ligand>
</feature>
<evidence type="ECO:0000256" key="4">
    <source>
        <dbReference type="ARBA" id="ARBA00022691"/>
    </source>
</evidence>
<sequence length="248" mass="28371">MRKYGQHFLKDEKLGKKFIELLKLKPGQSVVEIGPGTGALTKLLIEEGCRVLAFEIDEELAEKLQSSLKSELLEVRVKDFLRVEKEEINGINLCVGSIPYQNSLEIVLKICLLGFEKAALIVQKEFAQKLMALPGDRRYTFVSALVQSIYAVKVVFDIPRWAFSPPPKVTSSALIMEKIRQIQDLPRYIRFLRQLFTTPNKLLKNSVEIFDLDEKFLNKRVRQLSSEELIYLYGKWLNVETGSFGNGT</sequence>